<protein>
    <submittedName>
        <fullName evidence="3">RGS domain-containing protein</fullName>
    </submittedName>
</protein>
<proteinExistence type="predicted"/>
<dbReference type="AlphaFoldDB" id="A0A914ZNY7"/>
<evidence type="ECO:0000313" key="2">
    <source>
        <dbReference type="Proteomes" id="UP000887569"/>
    </source>
</evidence>
<reference evidence="3" key="1">
    <citation type="submission" date="2022-11" db="UniProtKB">
        <authorList>
            <consortium name="WormBaseParasite"/>
        </authorList>
    </citation>
    <scope>IDENTIFICATION</scope>
</reference>
<feature type="compositionally biased region" description="Basic and acidic residues" evidence="1">
    <location>
        <begin position="94"/>
        <end position="109"/>
    </location>
</feature>
<sequence length="157" mass="17858">MLLSVEKALPLRRRSCNITVVWPCKGSTRRSSSVMPGDGTSDISSGVSSMQRRPIDFKYLYAEGKSAENRPHRKEDTGNGIRRVASFTFSPKGTEAKHNKRPELDLEPKKKSTFSRFTKTLSYIRNKMDAASTSALYPTKEEVRQWEQSFESLLNHK</sequence>
<name>A0A914ZNY7_PARUN</name>
<organism evidence="2 3">
    <name type="scientific">Parascaris univalens</name>
    <name type="common">Nematode worm</name>
    <dbReference type="NCBI Taxonomy" id="6257"/>
    <lineage>
        <taxon>Eukaryota</taxon>
        <taxon>Metazoa</taxon>
        <taxon>Ecdysozoa</taxon>
        <taxon>Nematoda</taxon>
        <taxon>Chromadorea</taxon>
        <taxon>Rhabditida</taxon>
        <taxon>Spirurina</taxon>
        <taxon>Ascaridomorpha</taxon>
        <taxon>Ascaridoidea</taxon>
        <taxon>Ascarididae</taxon>
        <taxon>Parascaris</taxon>
    </lineage>
</organism>
<evidence type="ECO:0000256" key="1">
    <source>
        <dbReference type="SAM" id="MobiDB-lite"/>
    </source>
</evidence>
<dbReference type="WBParaSite" id="PgB10_g037_t03">
    <property type="protein sequence ID" value="PgB10_g037_t03"/>
    <property type="gene ID" value="PgB10_g037"/>
</dbReference>
<keyword evidence="2" id="KW-1185">Reference proteome</keyword>
<accession>A0A914ZNY7</accession>
<feature type="region of interest" description="Disordered" evidence="1">
    <location>
        <begin position="66"/>
        <end position="109"/>
    </location>
</feature>
<evidence type="ECO:0000313" key="3">
    <source>
        <dbReference type="WBParaSite" id="PgB10_g037_t03"/>
    </source>
</evidence>
<feature type="compositionally biased region" description="Basic and acidic residues" evidence="1">
    <location>
        <begin position="66"/>
        <end position="77"/>
    </location>
</feature>
<feature type="region of interest" description="Disordered" evidence="1">
    <location>
        <begin position="27"/>
        <end position="48"/>
    </location>
</feature>
<dbReference type="Proteomes" id="UP000887569">
    <property type="component" value="Unplaced"/>
</dbReference>